<evidence type="ECO:0000313" key="3">
    <source>
        <dbReference type="Proteomes" id="UP000736335"/>
    </source>
</evidence>
<organism evidence="2 3">
    <name type="scientific">Thelephora terrestris</name>
    <dbReference type="NCBI Taxonomy" id="56493"/>
    <lineage>
        <taxon>Eukaryota</taxon>
        <taxon>Fungi</taxon>
        <taxon>Dikarya</taxon>
        <taxon>Basidiomycota</taxon>
        <taxon>Agaricomycotina</taxon>
        <taxon>Agaricomycetes</taxon>
        <taxon>Thelephorales</taxon>
        <taxon>Thelephoraceae</taxon>
        <taxon>Thelephora</taxon>
    </lineage>
</organism>
<dbReference type="AlphaFoldDB" id="A0A9P6HE60"/>
<keyword evidence="3" id="KW-1185">Reference proteome</keyword>
<protein>
    <submittedName>
        <fullName evidence="2">Uncharacterized protein</fullName>
    </submittedName>
</protein>
<accession>A0A9P6HE60</accession>
<reference evidence="2" key="2">
    <citation type="submission" date="2020-11" db="EMBL/GenBank/DDBJ databases">
        <authorList>
            <consortium name="DOE Joint Genome Institute"/>
            <person name="Kuo A."/>
            <person name="Miyauchi S."/>
            <person name="Kiss E."/>
            <person name="Drula E."/>
            <person name="Kohler A."/>
            <person name="Sanchez-Garcia M."/>
            <person name="Andreopoulos B."/>
            <person name="Barry K.W."/>
            <person name="Bonito G."/>
            <person name="Buee M."/>
            <person name="Carver A."/>
            <person name="Chen C."/>
            <person name="Cichocki N."/>
            <person name="Clum A."/>
            <person name="Culley D."/>
            <person name="Crous P.W."/>
            <person name="Fauchery L."/>
            <person name="Girlanda M."/>
            <person name="Hayes R."/>
            <person name="Keri Z."/>
            <person name="Labutti K."/>
            <person name="Lipzen A."/>
            <person name="Lombard V."/>
            <person name="Magnuson J."/>
            <person name="Maillard F."/>
            <person name="Morin E."/>
            <person name="Murat C."/>
            <person name="Nolan M."/>
            <person name="Ohm R."/>
            <person name="Pangilinan J."/>
            <person name="Pereira M."/>
            <person name="Perotto S."/>
            <person name="Peter M."/>
            <person name="Riley R."/>
            <person name="Sitrit Y."/>
            <person name="Stielow B."/>
            <person name="Szollosi G."/>
            <person name="Zifcakova L."/>
            <person name="Stursova M."/>
            <person name="Spatafora J.W."/>
            <person name="Tedersoo L."/>
            <person name="Vaario L.-M."/>
            <person name="Yamada A."/>
            <person name="Yan M."/>
            <person name="Wang P."/>
            <person name="Xu J."/>
            <person name="Bruns T."/>
            <person name="Baldrian P."/>
            <person name="Vilgalys R."/>
            <person name="Henrissat B."/>
            <person name="Grigoriev I.V."/>
            <person name="Hibbett D."/>
            <person name="Nagy L.G."/>
            <person name="Martin F.M."/>
        </authorList>
    </citation>
    <scope>NUCLEOTIDE SEQUENCE</scope>
    <source>
        <strain evidence="2">UH-Tt-Lm1</strain>
    </source>
</reference>
<dbReference type="EMBL" id="WIUZ02000007">
    <property type="protein sequence ID" value="KAF9785334.1"/>
    <property type="molecule type" value="Genomic_DNA"/>
</dbReference>
<evidence type="ECO:0000313" key="2">
    <source>
        <dbReference type="EMBL" id="KAF9785334.1"/>
    </source>
</evidence>
<evidence type="ECO:0000256" key="1">
    <source>
        <dbReference type="SAM" id="MobiDB-lite"/>
    </source>
</evidence>
<proteinExistence type="predicted"/>
<reference evidence="2" key="1">
    <citation type="journal article" date="2020" name="Nat. Commun.">
        <title>Large-scale genome sequencing of mycorrhizal fungi provides insights into the early evolution of symbiotic traits.</title>
        <authorList>
            <person name="Miyauchi S."/>
            <person name="Kiss E."/>
            <person name="Kuo A."/>
            <person name="Drula E."/>
            <person name="Kohler A."/>
            <person name="Sanchez-Garcia M."/>
            <person name="Morin E."/>
            <person name="Andreopoulos B."/>
            <person name="Barry K.W."/>
            <person name="Bonito G."/>
            <person name="Buee M."/>
            <person name="Carver A."/>
            <person name="Chen C."/>
            <person name="Cichocki N."/>
            <person name="Clum A."/>
            <person name="Culley D."/>
            <person name="Crous P.W."/>
            <person name="Fauchery L."/>
            <person name="Girlanda M."/>
            <person name="Hayes R.D."/>
            <person name="Keri Z."/>
            <person name="LaButti K."/>
            <person name="Lipzen A."/>
            <person name="Lombard V."/>
            <person name="Magnuson J."/>
            <person name="Maillard F."/>
            <person name="Murat C."/>
            <person name="Nolan M."/>
            <person name="Ohm R.A."/>
            <person name="Pangilinan J."/>
            <person name="Pereira M.F."/>
            <person name="Perotto S."/>
            <person name="Peter M."/>
            <person name="Pfister S."/>
            <person name="Riley R."/>
            <person name="Sitrit Y."/>
            <person name="Stielow J.B."/>
            <person name="Szollosi G."/>
            <person name="Zifcakova L."/>
            <person name="Stursova M."/>
            <person name="Spatafora J.W."/>
            <person name="Tedersoo L."/>
            <person name="Vaario L.M."/>
            <person name="Yamada A."/>
            <person name="Yan M."/>
            <person name="Wang P."/>
            <person name="Xu J."/>
            <person name="Bruns T."/>
            <person name="Baldrian P."/>
            <person name="Vilgalys R."/>
            <person name="Dunand C."/>
            <person name="Henrissat B."/>
            <person name="Grigoriev I.V."/>
            <person name="Hibbett D."/>
            <person name="Nagy L.G."/>
            <person name="Martin F.M."/>
        </authorList>
    </citation>
    <scope>NUCLEOTIDE SEQUENCE</scope>
    <source>
        <strain evidence="2">UH-Tt-Lm1</strain>
    </source>
</reference>
<sequence>MSVLVGHFLPLFPISRSAHPHLPTHTFTPLKHVEHPCTIARLMSTASLMQLGRGASETCVAGSGPQNARPMQGPSIE</sequence>
<gene>
    <name evidence="2" type="ORF">BJ322DRAFT_1062734</name>
</gene>
<comment type="caution">
    <text evidence="2">The sequence shown here is derived from an EMBL/GenBank/DDBJ whole genome shotgun (WGS) entry which is preliminary data.</text>
</comment>
<feature type="region of interest" description="Disordered" evidence="1">
    <location>
        <begin position="57"/>
        <end position="77"/>
    </location>
</feature>
<dbReference type="Proteomes" id="UP000736335">
    <property type="component" value="Unassembled WGS sequence"/>
</dbReference>
<name>A0A9P6HE60_9AGAM</name>